<dbReference type="FunCoup" id="A0A6I8U0B4">
    <property type="interactions" value="12"/>
</dbReference>
<keyword evidence="4 7" id="KW-0863">Zinc-finger</keyword>
<evidence type="ECO:0000256" key="9">
    <source>
        <dbReference type="SAM" id="MobiDB-lite"/>
    </source>
</evidence>
<evidence type="ECO:0000256" key="7">
    <source>
        <dbReference type="PROSITE-ProRule" id="PRU00042"/>
    </source>
</evidence>
<feature type="binding site" evidence="8">
    <location>
        <position position="50"/>
    </location>
    <ligand>
        <name>Zn(2+)</name>
        <dbReference type="ChEBI" id="CHEBI:29105"/>
    </ligand>
</feature>
<dbReference type="SUPFAM" id="SSF57716">
    <property type="entry name" value="Glucocorticoid receptor-like (DNA-binding domain)"/>
    <property type="match status" value="1"/>
</dbReference>
<feature type="domain" description="ZAD" evidence="11">
    <location>
        <begin position="2"/>
        <end position="77"/>
    </location>
</feature>
<feature type="region of interest" description="Disordered" evidence="9">
    <location>
        <begin position="181"/>
        <end position="201"/>
    </location>
</feature>
<feature type="domain" description="C2H2-type" evidence="10">
    <location>
        <begin position="462"/>
        <end position="489"/>
    </location>
</feature>
<evidence type="ECO:0000313" key="13">
    <source>
        <dbReference type="Proteomes" id="UP000008820"/>
    </source>
</evidence>
<feature type="domain" description="C2H2-type" evidence="10">
    <location>
        <begin position="349"/>
        <end position="376"/>
    </location>
</feature>
<dbReference type="InterPro" id="IPR013087">
    <property type="entry name" value="Znf_C2H2_type"/>
</dbReference>
<feature type="compositionally biased region" description="Acidic residues" evidence="9">
    <location>
        <begin position="558"/>
        <end position="578"/>
    </location>
</feature>
<protein>
    <submittedName>
        <fullName evidence="12">Uncharacterized protein</fullName>
    </submittedName>
</protein>
<dbReference type="SMART" id="SM00868">
    <property type="entry name" value="zf-AD"/>
    <property type="match status" value="1"/>
</dbReference>
<dbReference type="EnsemblMetazoa" id="AAEL021239-RB">
    <property type="protein sequence ID" value="AAEL021239-PB"/>
    <property type="gene ID" value="AAEL021239"/>
</dbReference>
<dbReference type="Pfam" id="PF07776">
    <property type="entry name" value="zf-AD"/>
    <property type="match status" value="1"/>
</dbReference>
<feature type="domain" description="C2H2-type" evidence="10">
    <location>
        <begin position="321"/>
        <end position="349"/>
    </location>
</feature>
<comment type="subcellular location">
    <subcellularLocation>
        <location evidence="1">Nucleus</location>
    </subcellularLocation>
</comment>
<dbReference type="AlphaFoldDB" id="A0A6I8U0B4"/>
<evidence type="ECO:0000256" key="3">
    <source>
        <dbReference type="ARBA" id="ARBA00022737"/>
    </source>
</evidence>
<dbReference type="Gene3D" id="3.30.160.60">
    <property type="entry name" value="Classic Zinc Finger"/>
    <property type="match status" value="8"/>
</dbReference>
<evidence type="ECO:0000256" key="6">
    <source>
        <dbReference type="ARBA" id="ARBA00023242"/>
    </source>
</evidence>
<evidence type="ECO:0000256" key="1">
    <source>
        <dbReference type="ARBA" id="ARBA00004123"/>
    </source>
</evidence>
<dbReference type="InterPro" id="IPR012934">
    <property type="entry name" value="Znf_AD"/>
</dbReference>
<dbReference type="PROSITE" id="PS51915">
    <property type="entry name" value="ZAD"/>
    <property type="match status" value="1"/>
</dbReference>
<evidence type="ECO:0000256" key="4">
    <source>
        <dbReference type="ARBA" id="ARBA00022771"/>
    </source>
</evidence>
<dbReference type="Gene3D" id="3.40.1800.20">
    <property type="match status" value="1"/>
</dbReference>
<dbReference type="OrthoDB" id="6077919at2759"/>
<dbReference type="PANTHER" id="PTHR23234:SF10">
    <property type="entry name" value="RIKEN CDNA 6720489N17 GENE-RELATED"/>
    <property type="match status" value="1"/>
</dbReference>
<evidence type="ECO:0000259" key="11">
    <source>
        <dbReference type="PROSITE" id="PS51915"/>
    </source>
</evidence>
<evidence type="ECO:0000256" key="8">
    <source>
        <dbReference type="PROSITE-ProRule" id="PRU01263"/>
    </source>
</evidence>
<dbReference type="Proteomes" id="UP000008820">
    <property type="component" value="Chromosome 3"/>
</dbReference>
<evidence type="ECO:0000313" key="12">
    <source>
        <dbReference type="EnsemblMetazoa" id="AAEL021239-PB"/>
    </source>
</evidence>
<organism evidence="12 13">
    <name type="scientific">Aedes aegypti</name>
    <name type="common">Yellowfever mosquito</name>
    <name type="synonym">Culex aegypti</name>
    <dbReference type="NCBI Taxonomy" id="7159"/>
    <lineage>
        <taxon>Eukaryota</taxon>
        <taxon>Metazoa</taxon>
        <taxon>Ecdysozoa</taxon>
        <taxon>Arthropoda</taxon>
        <taxon>Hexapoda</taxon>
        <taxon>Insecta</taxon>
        <taxon>Pterygota</taxon>
        <taxon>Neoptera</taxon>
        <taxon>Endopterygota</taxon>
        <taxon>Diptera</taxon>
        <taxon>Nematocera</taxon>
        <taxon>Culicoidea</taxon>
        <taxon>Culicidae</taxon>
        <taxon>Culicinae</taxon>
        <taxon>Aedini</taxon>
        <taxon>Aedes</taxon>
        <taxon>Stegomyia</taxon>
    </lineage>
</organism>
<evidence type="ECO:0000256" key="5">
    <source>
        <dbReference type="ARBA" id="ARBA00022833"/>
    </source>
</evidence>
<keyword evidence="13" id="KW-1185">Reference proteome</keyword>
<keyword evidence="3" id="KW-0677">Repeat</keyword>
<keyword evidence="6" id="KW-0539">Nucleus</keyword>
<dbReference type="InterPro" id="IPR050758">
    <property type="entry name" value="Znf_C2H2-type"/>
</dbReference>
<feature type="binding site" evidence="8">
    <location>
        <position position="7"/>
    </location>
    <ligand>
        <name>Zn(2+)</name>
        <dbReference type="ChEBI" id="CHEBI:29105"/>
    </ligand>
</feature>
<dbReference type="EnsemblMetazoa" id="AAEL021239-RA">
    <property type="protein sequence ID" value="AAEL021239-PA"/>
    <property type="gene ID" value="AAEL021239"/>
</dbReference>
<proteinExistence type="predicted"/>
<sequence>MDCCRVCLVDEADVFLSLFSKSDQISISEMINELTGLKILKGDGLPRFICKECSEDIKKCYRVRLKCLESDQQLRSTLEQTHKRMKMVEFYLQKEIQKGESAGAEKMTDDISPEVLKNVICDDKLMKMLPSEDEPKNLAVGSDSLIITTVPPVSENVQVALNQVIIKQESNVDLLVENVSQDDEDVNEEVVEEEEEEEERNSYIEEETLEENVSSEKLPNEECITSNQNVVEEELEYSEVYLEMNDESPEGEHYTITTEEEGNVEQVTIVDKVDSDCSQEEDSGKFICCGCKMQFSSNEELLQHSADEHEKMRLKRSAKPFECNICFKRFLSEARLILHQSYVYREKNHVCDKCSSRFTCRGSLLNHMKTHADRTYFCEDCDKSFHTSSTLKSHRLLHSESKQFKCPAEDCDKSFLRKSDLHIHLVSHSDERPFECEICSSRFKSKAHLVHHGKVHTKEKPYKCNKCDKAFGTYSARKFHQLAHEGIHPYKCSYCDKIYQRNTKLQVHIRRIHTGERPFACDMCEDERFYQNWELTAHKRKVHNLEVTNQQHGQKVEPDDDEEDAEMGEEEGMEEQFEYESKAKRLKSSPK</sequence>
<dbReference type="FunFam" id="3.30.160.60:FF:000145">
    <property type="entry name" value="Zinc finger protein 574"/>
    <property type="match status" value="1"/>
</dbReference>
<dbReference type="GO" id="GO:0005634">
    <property type="term" value="C:nucleus"/>
    <property type="evidence" value="ECO:0007669"/>
    <property type="project" value="UniProtKB-SubCell"/>
</dbReference>
<dbReference type="PANTHER" id="PTHR23234">
    <property type="entry name" value="ZNF44 PROTEIN"/>
    <property type="match status" value="1"/>
</dbReference>
<dbReference type="GO" id="GO:0008270">
    <property type="term" value="F:zinc ion binding"/>
    <property type="evidence" value="ECO:0007669"/>
    <property type="project" value="UniProtKB-UniRule"/>
</dbReference>
<reference evidence="12 13" key="1">
    <citation type="submission" date="2017-06" db="EMBL/GenBank/DDBJ databases">
        <title>Aedes aegypti genome working group (AGWG) sequencing and assembly.</title>
        <authorList>
            <consortium name="Aedes aegypti Genome Working Group (AGWG)"/>
            <person name="Matthews B.J."/>
        </authorList>
    </citation>
    <scope>NUCLEOTIDE SEQUENCE [LARGE SCALE GENOMIC DNA]</scope>
    <source>
        <strain evidence="12 13">LVP_AGWG</strain>
    </source>
</reference>
<dbReference type="SMART" id="SM00355">
    <property type="entry name" value="ZnF_C2H2"/>
    <property type="match status" value="9"/>
</dbReference>
<feature type="domain" description="C2H2-type" evidence="10">
    <location>
        <begin position="434"/>
        <end position="461"/>
    </location>
</feature>
<dbReference type="InParanoid" id="A0A6I8U0B4"/>
<dbReference type="Pfam" id="PF00096">
    <property type="entry name" value="zf-C2H2"/>
    <property type="match status" value="3"/>
</dbReference>
<dbReference type="InterPro" id="IPR036236">
    <property type="entry name" value="Znf_C2H2_sf"/>
</dbReference>
<feature type="domain" description="C2H2-type" evidence="10">
    <location>
        <begin position="376"/>
        <end position="403"/>
    </location>
</feature>
<feature type="domain" description="C2H2-type" evidence="10">
    <location>
        <begin position="490"/>
        <end position="518"/>
    </location>
</feature>
<reference evidence="12" key="2">
    <citation type="submission" date="2020-05" db="UniProtKB">
        <authorList>
            <consortium name="EnsemblMetazoa"/>
        </authorList>
    </citation>
    <scope>IDENTIFICATION</scope>
    <source>
        <strain evidence="12">LVP_AGWG</strain>
    </source>
</reference>
<dbReference type="SUPFAM" id="SSF57667">
    <property type="entry name" value="beta-beta-alpha zinc fingers"/>
    <property type="match status" value="4"/>
</dbReference>
<evidence type="ECO:0000256" key="2">
    <source>
        <dbReference type="ARBA" id="ARBA00022723"/>
    </source>
</evidence>
<dbReference type="FunFam" id="3.30.160.60:FF:000446">
    <property type="entry name" value="Zinc finger protein"/>
    <property type="match status" value="2"/>
</dbReference>
<keyword evidence="2 8" id="KW-0479">Metal-binding</keyword>
<dbReference type="PROSITE" id="PS00028">
    <property type="entry name" value="ZINC_FINGER_C2H2_1"/>
    <property type="match status" value="7"/>
</dbReference>
<feature type="region of interest" description="Disordered" evidence="9">
    <location>
        <begin position="545"/>
        <end position="591"/>
    </location>
</feature>
<feature type="binding site" evidence="8">
    <location>
        <position position="4"/>
    </location>
    <ligand>
        <name>Zn(2+)</name>
        <dbReference type="ChEBI" id="CHEBI:29105"/>
    </ligand>
</feature>
<evidence type="ECO:0000259" key="10">
    <source>
        <dbReference type="PROSITE" id="PS50157"/>
    </source>
</evidence>
<feature type="binding site" evidence="8">
    <location>
        <position position="53"/>
    </location>
    <ligand>
        <name>Zn(2+)</name>
        <dbReference type="ChEBI" id="CHEBI:29105"/>
    </ligand>
</feature>
<feature type="domain" description="C2H2-type" evidence="10">
    <location>
        <begin position="404"/>
        <end position="433"/>
    </location>
</feature>
<gene>
    <name evidence="12" type="primary">110678451</name>
</gene>
<accession>A0A6I8U0B4</accession>
<dbReference type="PROSITE" id="PS50157">
    <property type="entry name" value="ZINC_FINGER_C2H2_2"/>
    <property type="match status" value="7"/>
</dbReference>
<name>A0A6I8U0B4_AEDAE</name>
<keyword evidence="5 8" id="KW-0862">Zinc</keyword>